<organism evidence="12 13">
    <name type="scientific">Anisodus tanguticus</name>
    <dbReference type="NCBI Taxonomy" id="243964"/>
    <lineage>
        <taxon>Eukaryota</taxon>
        <taxon>Viridiplantae</taxon>
        <taxon>Streptophyta</taxon>
        <taxon>Embryophyta</taxon>
        <taxon>Tracheophyta</taxon>
        <taxon>Spermatophyta</taxon>
        <taxon>Magnoliopsida</taxon>
        <taxon>eudicotyledons</taxon>
        <taxon>Gunneridae</taxon>
        <taxon>Pentapetalae</taxon>
        <taxon>asterids</taxon>
        <taxon>lamiids</taxon>
        <taxon>Solanales</taxon>
        <taxon>Solanaceae</taxon>
        <taxon>Solanoideae</taxon>
        <taxon>Hyoscyameae</taxon>
        <taxon>Anisodus</taxon>
    </lineage>
</organism>
<evidence type="ECO:0000256" key="6">
    <source>
        <dbReference type="ARBA" id="ARBA00022821"/>
    </source>
</evidence>
<dbReference type="Gene3D" id="3.80.10.10">
    <property type="entry name" value="Ribonuclease Inhibitor"/>
    <property type="match status" value="1"/>
</dbReference>
<dbReference type="GO" id="GO:0005524">
    <property type="term" value="F:ATP binding"/>
    <property type="evidence" value="ECO:0007669"/>
    <property type="project" value="UniProtKB-KW"/>
</dbReference>
<evidence type="ECO:0008006" key="14">
    <source>
        <dbReference type="Google" id="ProtNLM"/>
    </source>
</evidence>
<keyword evidence="9" id="KW-0472">Membrane</keyword>
<dbReference type="SUPFAM" id="SSF52540">
    <property type="entry name" value="P-loop containing nucleoside triphosphate hydrolases"/>
    <property type="match status" value="1"/>
</dbReference>
<evidence type="ECO:0000256" key="3">
    <source>
        <dbReference type="ARBA" id="ARBA00022490"/>
    </source>
</evidence>
<evidence type="ECO:0000259" key="11">
    <source>
        <dbReference type="Pfam" id="PF23559"/>
    </source>
</evidence>
<comment type="caution">
    <text evidence="12">The sequence shown here is derived from an EMBL/GenBank/DDBJ whole genome shotgun (WGS) entry which is preliminary data.</text>
</comment>
<dbReference type="InterPro" id="IPR058922">
    <property type="entry name" value="WHD_DRP"/>
</dbReference>
<dbReference type="GO" id="GO:0016020">
    <property type="term" value="C:membrane"/>
    <property type="evidence" value="ECO:0007669"/>
    <property type="project" value="UniProtKB-SubCell"/>
</dbReference>
<gene>
    <name evidence="12" type="ORF">RND71_007227</name>
</gene>
<dbReference type="GO" id="GO:0043531">
    <property type="term" value="F:ADP binding"/>
    <property type="evidence" value="ECO:0007669"/>
    <property type="project" value="InterPro"/>
</dbReference>
<evidence type="ECO:0000259" key="10">
    <source>
        <dbReference type="Pfam" id="PF00931"/>
    </source>
</evidence>
<name>A0AAE1VIX5_9SOLA</name>
<dbReference type="PANTHER" id="PTHR23155:SF1152">
    <property type="entry name" value="AAA+ ATPASE DOMAIN-CONTAINING PROTEIN"/>
    <property type="match status" value="1"/>
</dbReference>
<dbReference type="EMBL" id="JAVYJV010000004">
    <property type="protein sequence ID" value="KAK4371843.1"/>
    <property type="molecule type" value="Genomic_DNA"/>
</dbReference>
<keyword evidence="3" id="KW-0963">Cytoplasm</keyword>
<comment type="subcellular location">
    <subcellularLocation>
        <location evidence="2">Cytoplasm</location>
    </subcellularLocation>
    <subcellularLocation>
        <location evidence="1">Membrane</location>
        <topology evidence="1">Peripheral membrane protein</topology>
    </subcellularLocation>
</comment>
<evidence type="ECO:0000256" key="1">
    <source>
        <dbReference type="ARBA" id="ARBA00004170"/>
    </source>
</evidence>
<dbReference type="Pfam" id="PF00931">
    <property type="entry name" value="NB-ARC"/>
    <property type="match status" value="1"/>
</dbReference>
<dbReference type="InterPro" id="IPR032675">
    <property type="entry name" value="LRR_dom_sf"/>
</dbReference>
<evidence type="ECO:0000313" key="13">
    <source>
        <dbReference type="Proteomes" id="UP001291623"/>
    </source>
</evidence>
<reference evidence="12" key="1">
    <citation type="submission" date="2023-12" db="EMBL/GenBank/DDBJ databases">
        <title>Genome assembly of Anisodus tanguticus.</title>
        <authorList>
            <person name="Wang Y.-J."/>
        </authorList>
    </citation>
    <scope>NUCLEOTIDE SEQUENCE</scope>
    <source>
        <strain evidence="12">KB-2021</strain>
        <tissue evidence="12">Leaf</tissue>
    </source>
</reference>
<dbReference type="InterPro" id="IPR027417">
    <property type="entry name" value="P-loop_NTPase"/>
</dbReference>
<evidence type="ECO:0000256" key="9">
    <source>
        <dbReference type="ARBA" id="ARBA00023136"/>
    </source>
</evidence>
<protein>
    <recommendedName>
        <fullName evidence="14">NB-ARC domain-containing protein</fullName>
    </recommendedName>
</protein>
<dbReference type="Proteomes" id="UP001291623">
    <property type="component" value="Unassembled WGS sequence"/>
</dbReference>
<evidence type="ECO:0000256" key="5">
    <source>
        <dbReference type="ARBA" id="ARBA00022741"/>
    </source>
</evidence>
<dbReference type="InterPro" id="IPR002182">
    <property type="entry name" value="NB-ARC"/>
</dbReference>
<evidence type="ECO:0000256" key="7">
    <source>
        <dbReference type="ARBA" id="ARBA00022840"/>
    </source>
</evidence>
<keyword evidence="4" id="KW-0433">Leucine-rich repeat</keyword>
<accession>A0AAE1VIX5</accession>
<dbReference type="Gene3D" id="3.40.50.300">
    <property type="entry name" value="P-loop containing nucleotide triphosphate hydrolases"/>
    <property type="match status" value="1"/>
</dbReference>
<dbReference type="Gene3D" id="1.10.8.430">
    <property type="entry name" value="Helical domain of apoptotic protease-activating factors"/>
    <property type="match status" value="1"/>
</dbReference>
<keyword evidence="5" id="KW-0547">Nucleotide-binding</keyword>
<dbReference type="InterPro" id="IPR044974">
    <property type="entry name" value="Disease_R_plants"/>
</dbReference>
<dbReference type="GO" id="GO:0098542">
    <property type="term" value="P:defense response to other organism"/>
    <property type="evidence" value="ECO:0007669"/>
    <property type="project" value="TreeGrafter"/>
</dbReference>
<evidence type="ECO:0000313" key="12">
    <source>
        <dbReference type="EMBL" id="KAK4371843.1"/>
    </source>
</evidence>
<keyword evidence="7" id="KW-0067">ATP-binding</keyword>
<keyword evidence="6" id="KW-0611">Plant defense</keyword>
<dbReference type="GO" id="GO:0005737">
    <property type="term" value="C:cytoplasm"/>
    <property type="evidence" value="ECO:0007669"/>
    <property type="project" value="UniProtKB-SubCell"/>
</dbReference>
<dbReference type="InterPro" id="IPR042197">
    <property type="entry name" value="Apaf_helical"/>
</dbReference>
<dbReference type="PANTHER" id="PTHR23155">
    <property type="entry name" value="DISEASE RESISTANCE PROTEIN RP"/>
    <property type="match status" value="1"/>
</dbReference>
<dbReference type="PRINTS" id="PR00364">
    <property type="entry name" value="DISEASERSIST"/>
</dbReference>
<dbReference type="AlphaFoldDB" id="A0AAE1VIX5"/>
<evidence type="ECO:0000256" key="2">
    <source>
        <dbReference type="ARBA" id="ARBA00004496"/>
    </source>
</evidence>
<dbReference type="SUPFAM" id="SSF52047">
    <property type="entry name" value="RNI-like"/>
    <property type="match status" value="1"/>
</dbReference>
<keyword evidence="13" id="KW-1185">Reference proteome</keyword>
<dbReference type="Pfam" id="PF23559">
    <property type="entry name" value="WHD_DRP"/>
    <property type="match status" value="1"/>
</dbReference>
<evidence type="ECO:0000256" key="8">
    <source>
        <dbReference type="ARBA" id="ARBA00023054"/>
    </source>
</evidence>
<keyword evidence="8" id="KW-0175">Coiled coil</keyword>
<feature type="domain" description="Disease resistance protein winged helix" evidence="11">
    <location>
        <begin position="183"/>
        <end position="230"/>
    </location>
</feature>
<sequence>MISIVGMAGIGKTALARNLYNNQAVASQFSFIVWTAVSQTFQRKNILCDLLDNIIDKHTLSIMDVGDLADKLRKHLYGKKYLIIIDDVWHDKVWKTYKAVFQITTIELRVENLFCQKAFREEKCPPMLEAVVREIVTKCGGLPLAIVVIARLLANKEMTVTSWSQFAESMDAHHDDQEALDQFMEDYAIPLKRIILSWIAEGYIKKVENKSLEDVARSYLMDLVDRNLVIIAKKRNPLGYFTCTNGFMTTLPLPRGAGLLTLLAEPSVFILIFAVELIMSVHHVLDDMQTMTTLKCSSRIREVLARTPNLRKLGIYLNEKDSLSFPDFSGLKHLDTLEINWLSFLYNKVPVGIPDPRTFPPNVKKLTLTTGYLDWKDMTNIGLLPNLKVLKVRYNCFSGPVRETSDGGFCNLKFLELCDLGDQTMDFFLQRSISKSRVKISVYHSSKSAEQSAKEIQKLQEEMGASDQLELFIGDNMGWHGM</sequence>
<evidence type="ECO:0000256" key="4">
    <source>
        <dbReference type="ARBA" id="ARBA00022614"/>
    </source>
</evidence>
<feature type="domain" description="NB-ARC" evidence="10">
    <location>
        <begin position="1"/>
        <end position="102"/>
    </location>
</feature>
<proteinExistence type="predicted"/>